<comment type="caution">
    <text evidence="1">The sequence shown here is derived from an EMBL/GenBank/DDBJ whole genome shotgun (WGS) entry which is preliminary data.</text>
</comment>
<dbReference type="EMBL" id="JAUTXU010000144">
    <property type="protein sequence ID" value="KAK3703993.1"/>
    <property type="molecule type" value="Genomic_DNA"/>
</dbReference>
<name>A0ACC3MUK7_9PEZI</name>
<accession>A0ACC3MUK7</accession>
<organism evidence="1 2">
    <name type="scientific">Vermiconidia calcicola</name>
    <dbReference type="NCBI Taxonomy" id="1690605"/>
    <lineage>
        <taxon>Eukaryota</taxon>
        <taxon>Fungi</taxon>
        <taxon>Dikarya</taxon>
        <taxon>Ascomycota</taxon>
        <taxon>Pezizomycotina</taxon>
        <taxon>Dothideomycetes</taxon>
        <taxon>Dothideomycetidae</taxon>
        <taxon>Mycosphaerellales</taxon>
        <taxon>Extremaceae</taxon>
        <taxon>Vermiconidia</taxon>
    </lineage>
</organism>
<dbReference type="Proteomes" id="UP001281147">
    <property type="component" value="Unassembled WGS sequence"/>
</dbReference>
<evidence type="ECO:0000313" key="1">
    <source>
        <dbReference type="EMBL" id="KAK3703993.1"/>
    </source>
</evidence>
<proteinExistence type="predicted"/>
<keyword evidence="2" id="KW-1185">Reference proteome</keyword>
<reference evidence="1" key="1">
    <citation type="submission" date="2023-07" db="EMBL/GenBank/DDBJ databases">
        <title>Black Yeasts Isolated from many extreme environments.</title>
        <authorList>
            <person name="Coleine C."/>
            <person name="Stajich J.E."/>
            <person name="Selbmann L."/>
        </authorList>
    </citation>
    <scope>NUCLEOTIDE SEQUENCE</scope>
    <source>
        <strain evidence="1">CCFEE 5714</strain>
    </source>
</reference>
<evidence type="ECO:0000313" key="2">
    <source>
        <dbReference type="Proteomes" id="UP001281147"/>
    </source>
</evidence>
<sequence>MATAKTNIRDLAPSARQFWKQAVVDQLSQKVFDQNVDYHRRELPMNEVTVLSLNEIAVQHRKGFFFHLPPRPAWTTQADTDRIPPERVAKVTSADYPTIIYMPLVWSDKAVARFLADSHRGRYLRSNAFINPPASDTPLYGVQYAYQRCPVFQTSVDTQVMFATKGGYYVARTSVLVGILGIDNAGKLGSANWLWDQSSLDKGRDHEKRKSMNVAMRAFHLASLEEVYQHIVLQCSGGGLKESLMASEVGSIIPRPQPIIVSSGRALGSGLSANAPSRRGEKRKFRHRGTKRKLEGEEQAAEQDQSVEADD</sequence>
<gene>
    <name evidence="1" type="ORF">LTR37_014096</name>
</gene>
<protein>
    <submittedName>
        <fullName evidence="1">Uncharacterized protein</fullName>
    </submittedName>
</protein>